<gene>
    <name evidence="1" type="ORF">RhiirA4_527160</name>
</gene>
<comment type="caution">
    <text evidence="1">The sequence shown here is derived from an EMBL/GenBank/DDBJ whole genome shotgun (WGS) entry which is preliminary data.</text>
</comment>
<dbReference type="Proteomes" id="UP000234323">
    <property type="component" value="Unassembled WGS sequence"/>
</dbReference>
<feature type="non-terminal residue" evidence="1">
    <location>
        <position position="1"/>
    </location>
</feature>
<dbReference type="VEuPathDB" id="FungiDB:RhiirA1_542364"/>
<sequence length="215" mass="24658">SGTDRNRYGGVISPAGGKEVLRRPLGQSVYDSLDFTPANGLFEDRYKDNHLKRCISGNPISNEHARINKILQSIDSREFSIWQHKQYILQEEAKLERLHLELFFQSTSHSEKDKLASISYYYNTRTILYEAYAQAKATIAENTMPSAPNFEPAYISPAKQEMISLTSYQLSNCKSDTGEIFICKTAKRHRVEIEGWYTNYNCLTDLTDSEKYSTL</sequence>
<reference evidence="1 2" key="1">
    <citation type="submission" date="2015-10" db="EMBL/GenBank/DDBJ databases">
        <title>Genome analyses suggest a sexual origin of heterokaryosis in a supposedly ancient asexual fungus.</title>
        <authorList>
            <person name="Ropars J."/>
            <person name="Sedzielewska K."/>
            <person name="Noel J."/>
            <person name="Charron P."/>
            <person name="Farinelli L."/>
            <person name="Marton T."/>
            <person name="Kruger M."/>
            <person name="Pelin A."/>
            <person name="Brachmann A."/>
            <person name="Corradi N."/>
        </authorList>
    </citation>
    <scope>NUCLEOTIDE SEQUENCE [LARGE SCALE GENOMIC DNA]</scope>
    <source>
        <strain evidence="1 2">A4</strain>
    </source>
</reference>
<evidence type="ECO:0000313" key="2">
    <source>
        <dbReference type="Proteomes" id="UP000234323"/>
    </source>
</evidence>
<evidence type="ECO:0000313" key="1">
    <source>
        <dbReference type="EMBL" id="PKY62471.1"/>
    </source>
</evidence>
<keyword evidence="2" id="KW-1185">Reference proteome</keyword>
<protein>
    <submittedName>
        <fullName evidence="1">Uncharacterized protein</fullName>
    </submittedName>
</protein>
<dbReference type="EMBL" id="LLXI01007178">
    <property type="protein sequence ID" value="PKY62471.1"/>
    <property type="molecule type" value="Genomic_DNA"/>
</dbReference>
<organism evidence="1 2">
    <name type="scientific">Rhizophagus irregularis</name>
    <dbReference type="NCBI Taxonomy" id="588596"/>
    <lineage>
        <taxon>Eukaryota</taxon>
        <taxon>Fungi</taxon>
        <taxon>Fungi incertae sedis</taxon>
        <taxon>Mucoromycota</taxon>
        <taxon>Glomeromycotina</taxon>
        <taxon>Glomeromycetes</taxon>
        <taxon>Glomerales</taxon>
        <taxon>Glomeraceae</taxon>
        <taxon>Rhizophagus</taxon>
    </lineage>
</organism>
<dbReference type="AlphaFoldDB" id="A0A2I1HUC1"/>
<accession>A0A2I1HUC1</accession>
<name>A0A2I1HUC1_9GLOM</name>
<proteinExistence type="predicted"/>